<dbReference type="GO" id="GO:0004475">
    <property type="term" value="F:mannose-1-phosphate guanylyltransferase (GTP) activity"/>
    <property type="evidence" value="ECO:0007669"/>
    <property type="project" value="UniProtKB-EC"/>
</dbReference>
<feature type="domain" description="Nucleotidyl transferase" evidence="12">
    <location>
        <begin position="172"/>
        <end position="455"/>
    </location>
</feature>
<dbReference type="OrthoDB" id="5594057at2759"/>
<keyword evidence="4" id="KW-0808">Transferase</keyword>
<dbReference type="Pfam" id="PF00483">
    <property type="entry name" value="NTP_transferase"/>
    <property type="match status" value="1"/>
</dbReference>
<dbReference type="CDD" id="cd02213">
    <property type="entry name" value="cupin_PMI_typeII_C"/>
    <property type="match status" value="1"/>
</dbReference>
<dbReference type="InterPro" id="IPR006375">
    <property type="entry name" value="Man1P_GuaTrfase/Man6P_Isoase"/>
</dbReference>
<dbReference type="Pfam" id="PF00953">
    <property type="entry name" value="Glycos_transf_4"/>
    <property type="match status" value="1"/>
</dbReference>
<evidence type="ECO:0000256" key="3">
    <source>
        <dbReference type="ARBA" id="ARBA00012387"/>
    </source>
</evidence>
<evidence type="ECO:0000256" key="11">
    <source>
        <dbReference type="ARBA" id="ARBA00047343"/>
    </source>
</evidence>
<comment type="subcellular location">
    <subcellularLocation>
        <location evidence="1">Membrane</location>
        <topology evidence="1">Multi-pass membrane protein</topology>
    </subcellularLocation>
</comment>
<dbReference type="InterPro" id="IPR001538">
    <property type="entry name" value="Man6P_isomerase-2_C"/>
</dbReference>
<dbReference type="InterPro" id="IPR029044">
    <property type="entry name" value="Nucleotide-diphossugar_trans"/>
</dbReference>
<organism evidence="15">
    <name type="scientific">Cyprideis torosa</name>
    <dbReference type="NCBI Taxonomy" id="163714"/>
    <lineage>
        <taxon>Eukaryota</taxon>
        <taxon>Metazoa</taxon>
        <taxon>Ecdysozoa</taxon>
        <taxon>Arthropoda</taxon>
        <taxon>Crustacea</taxon>
        <taxon>Oligostraca</taxon>
        <taxon>Ostracoda</taxon>
        <taxon>Podocopa</taxon>
        <taxon>Podocopida</taxon>
        <taxon>Cytherocopina</taxon>
        <taxon>Cytheroidea</taxon>
        <taxon>Cytherideidae</taxon>
        <taxon>Cyprideis</taxon>
    </lineage>
</organism>
<dbReference type="GO" id="GO:0000271">
    <property type="term" value="P:polysaccharide biosynthetic process"/>
    <property type="evidence" value="ECO:0007669"/>
    <property type="project" value="InterPro"/>
</dbReference>
<evidence type="ECO:0000256" key="10">
    <source>
        <dbReference type="ARBA" id="ARBA00023136"/>
    </source>
</evidence>
<dbReference type="PANTHER" id="PTHR46390">
    <property type="entry name" value="MANNOSE-1-PHOSPHATE GUANYLYLTRANSFERASE"/>
    <property type="match status" value="1"/>
</dbReference>
<dbReference type="PANTHER" id="PTHR46390:SF1">
    <property type="entry name" value="MANNOSE-1-PHOSPHATE GUANYLYLTRANSFERASE"/>
    <property type="match status" value="1"/>
</dbReference>
<dbReference type="NCBIfam" id="TIGR01479">
    <property type="entry name" value="GMP_PMI"/>
    <property type="match status" value="1"/>
</dbReference>
<evidence type="ECO:0000259" key="14">
    <source>
        <dbReference type="Pfam" id="PF22640"/>
    </source>
</evidence>
<protein>
    <recommendedName>
        <fullName evidence="3">mannose-1-phosphate guanylyltransferase</fullName>
        <ecNumber evidence="3">2.7.7.13</ecNumber>
    </recommendedName>
</protein>
<feature type="domain" description="MannoseP isomerase/GMP-like beta-helix" evidence="14">
    <location>
        <begin position="467"/>
        <end position="514"/>
    </location>
</feature>
<evidence type="ECO:0000256" key="1">
    <source>
        <dbReference type="ARBA" id="ARBA00004141"/>
    </source>
</evidence>
<dbReference type="GO" id="GO:0016780">
    <property type="term" value="F:phosphotransferase activity, for other substituted phosphate groups"/>
    <property type="evidence" value="ECO:0007669"/>
    <property type="project" value="InterPro"/>
</dbReference>
<dbReference type="Pfam" id="PF22640">
    <property type="entry name" value="ManC_GMP_beta-helix"/>
    <property type="match status" value="1"/>
</dbReference>
<dbReference type="GO" id="GO:0009298">
    <property type="term" value="P:GDP-mannose biosynthetic process"/>
    <property type="evidence" value="ECO:0007669"/>
    <property type="project" value="TreeGrafter"/>
</dbReference>
<keyword evidence="9" id="KW-0342">GTP-binding</keyword>
<evidence type="ECO:0000259" key="12">
    <source>
        <dbReference type="Pfam" id="PF00483"/>
    </source>
</evidence>
<keyword evidence="7" id="KW-0547">Nucleotide-binding</keyword>
<evidence type="ECO:0000259" key="13">
    <source>
        <dbReference type="Pfam" id="PF01050"/>
    </source>
</evidence>
<comment type="similarity">
    <text evidence="2">Belongs to the mannose-6-phosphate isomerase type 2 family.</text>
</comment>
<dbReference type="InterPro" id="IPR049577">
    <property type="entry name" value="GMPP_N"/>
</dbReference>
<keyword evidence="6" id="KW-0548">Nucleotidyltransferase</keyword>
<evidence type="ECO:0000256" key="4">
    <source>
        <dbReference type="ARBA" id="ARBA00022679"/>
    </source>
</evidence>
<dbReference type="Pfam" id="PF01050">
    <property type="entry name" value="MannoseP_isomer"/>
    <property type="match status" value="1"/>
</dbReference>
<evidence type="ECO:0000256" key="6">
    <source>
        <dbReference type="ARBA" id="ARBA00022695"/>
    </source>
</evidence>
<feature type="domain" description="Mannose-6-phosphate isomerase type II C-terminal" evidence="13">
    <location>
        <begin position="520"/>
        <end position="573"/>
    </location>
</feature>
<dbReference type="InterPro" id="IPR000715">
    <property type="entry name" value="Glycosyl_transferase_4"/>
</dbReference>
<dbReference type="GO" id="GO:0005525">
    <property type="term" value="F:GTP binding"/>
    <property type="evidence" value="ECO:0007669"/>
    <property type="project" value="UniProtKB-KW"/>
</dbReference>
<keyword evidence="10" id="KW-0472">Membrane</keyword>
<dbReference type="SUPFAM" id="SSF51182">
    <property type="entry name" value="RmlC-like cupins"/>
    <property type="match status" value="1"/>
</dbReference>
<gene>
    <name evidence="15" type="ORF">CTOB1V02_LOCUS14342</name>
</gene>
<keyword evidence="5" id="KW-0812">Transmembrane</keyword>
<dbReference type="Gene3D" id="3.90.550.10">
    <property type="entry name" value="Spore Coat Polysaccharide Biosynthesis Protein SpsA, Chain A"/>
    <property type="match status" value="1"/>
</dbReference>
<evidence type="ECO:0000256" key="2">
    <source>
        <dbReference type="ARBA" id="ARBA00006115"/>
    </source>
</evidence>
<dbReference type="GO" id="GO:0016020">
    <property type="term" value="C:membrane"/>
    <property type="evidence" value="ECO:0007669"/>
    <property type="project" value="UniProtKB-SubCell"/>
</dbReference>
<sequence length="574" mass="62597">TDPLLLTGAAATVFSIVCIIGVINAINMIDGADGLAGGIVSISLAALLVIVISADTTPDLAPGLVILLGATAAFLLFNTGMLGANKKIFLGDSGSMFLGIMLASYYIRMSQGDNPYFPPVIAGWIFGLPLMDSVAVMDSAAARQPLINYCIKYKMTAFMTIRHSLKPLPVTPVILAGGSGTRLWPMSRALYPKQFLSLNSEKSLLQETLCRAVQCCAAPPVLVCNEEHRFLTAEQTRATGVRDSSILLEPVARNTAPAIAVAAWHVLQQDADAIMAVMPADHIIADVKEFHQSLKNAIEPAKAGSLATFGILPSRPETGFGYIRADNQASTCSEHALKIQEFVEKPDEATARSYVKGGQYYWNAGIFMFKASTYLEQLLMHEPDMHHLTQLSYQRSQEDLDFIRLEVESFSEIRSESIDFSIMEKASNRVVIPLSSAWSDVGSWEAVHAAGKADENGNVTVGDTMLYDSSNCYINADSRLVATIGLEGIGVIETKDCILVTDLARSQETKLIAQHLQQNQRSEIDLHSVVYRPWGSYESLADDSRFQVKRIIVKPGAKLSSQKHFHRSEHRGVV</sequence>
<keyword evidence="8" id="KW-1133">Transmembrane helix</keyword>
<dbReference type="InterPro" id="IPR011051">
    <property type="entry name" value="RmlC_Cupin_sf"/>
</dbReference>
<evidence type="ECO:0000256" key="5">
    <source>
        <dbReference type="ARBA" id="ARBA00022692"/>
    </source>
</evidence>
<name>A0A7R8WTF2_9CRUS</name>
<dbReference type="FunFam" id="3.90.550.10:FF:000046">
    <property type="entry name" value="Mannose-1-phosphate guanylyltransferase (GDP)"/>
    <property type="match status" value="1"/>
</dbReference>
<dbReference type="InterPro" id="IPR054566">
    <property type="entry name" value="ManC/GMP-like_b-helix"/>
</dbReference>
<reference evidence="15" key="1">
    <citation type="submission" date="2020-11" db="EMBL/GenBank/DDBJ databases">
        <authorList>
            <person name="Tran Van P."/>
        </authorList>
    </citation>
    <scope>NUCLEOTIDE SEQUENCE</scope>
</reference>
<accession>A0A7R8WTF2</accession>
<dbReference type="EMBL" id="OB679718">
    <property type="protein sequence ID" value="CAD7236527.1"/>
    <property type="molecule type" value="Genomic_DNA"/>
</dbReference>
<dbReference type="SUPFAM" id="SSF159283">
    <property type="entry name" value="Guanosine diphospho-D-mannose pyrophosphorylase/mannose-6-phosphate isomerase linker domain"/>
    <property type="match status" value="1"/>
</dbReference>
<dbReference type="EC" id="2.7.7.13" evidence="3"/>
<comment type="catalytic activity">
    <reaction evidence="11">
        <text>alpha-D-mannose 1-phosphate + GTP + H(+) = GDP-alpha-D-mannose + diphosphate</text>
        <dbReference type="Rhea" id="RHEA:15229"/>
        <dbReference type="ChEBI" id="CHEBI:15378"/>
        <dbReference type="ChEBI" id="CHEBI:33019"/>
        <dbReference type="ChEBI" id="CHEBI:37565"/>
        <dbReference type="ChEBI" id="CHEBI:57527"/>
        <dbReference type="ChEBI" id="CHEBI:58409"/>
        <dbReference type="EC" id="2.7.7.13"/>
    </reaction>
</comment>
<evidence type="ECO:0000313" key="15">
    <source>
        <dbReference type="EMBL" id="CAD7236527.1"/>
    </source>
</evidence>
<dbReference type="SUPFAM" id="SSF53448">
    <property type="entry name" value="Nucleotide-diphospho-sugar transferases"/>
    <property type="match status" value="1"/>
</dbReference>
<dbReference type="CDD" id="cd06853">
    <property type="entry name" value="GT_WecA_like"/>
    <property type="match status" value="1"/>
</dbReference>
<dbReference type="CDD" id="cd02509">
    <property type="entry name" value="GDP-M1P_Guanylyltransferase"/>
    <property type="match status" value="1"/>
</dbReference>
<proteinExistence type="inferred from homology"/>
<dbReference type="InterPro" id="IPR051161">
    <property type="entry name" value="Mannose-6P_isomerase_type2"/>
</dbReference>
<dbReference type="InterPro" id="IPR005835">
    <property type="entry name" value="NTP_transferase_dom"/>
</dbReference>
<feature type="non-terminal residue" evidence="15">
    <location>
        <position position="574"/>
    </location>
</feature>
<evidence type="ECO:0000256" key="9">
    <source>
        <dbReference type="ARBA" id="ARBA00023134"/>
    </source>
</evidence>
<evidence type="ECO:0000256" key="8">
    <source>
        <dbReference type="ARBA" id="ARBA00022989"/>
    </source>
</evidence>
<feature type="non-terminal residue" evidence="15">
    <location>
        <position position="1"/>
    </location>
</feature>
<evidence type="ECO:0000256" key="7">
    <source>
        <dbReference type="ARBA" id="ARBA00022741"/>
    </source>
</evidence>
<dbReference type="AlphaFoldDB" id="A0A7R8WTF2"/>